<sequence length="332" mass="37264">MNRLIILSVLMAICLLPSTWLQAESMRDLQSILMDIKQRSIDTRSDAVLILQGDKQLLSYTSTKSEQPIELMSAYKSIVAMAIGRLLFNEQLTSLDEPVSSFYPEWRQGDKASITVRHLLNHTSGLQDVMNAGEEIYPSPDVIKLALAAELSEPPGSKVRYNNKAVNLLAGIIEKASGTAMDQFLMAEFFEPLGIEQYKFYYDSAGNPHAMAGLELTASDAAKFGLVVANGGSWREQSLIRFEFIEEMLAQSQPYSARLGLLWWRHEYKTTQGDTKLLYYADGYLGQYIVVVPELSLVGVRQLKRTEQPGSNEHAFKDFKELMAQLADYLAQ</sequence>
<dbReference type="GO" id="GO:0016787">
    <property type="term" value="F:hydrolase activity"/>
    <property type="evidence" value="ECO:0007669"/>
    <property type="project" value="UniProtKB-KW"/>
</dbReference>
<proteinExistence type="predicted"/>
<dbReference type="Pfam" id="PF00144">
    <property type="entry name" value="Beta-lactamase"/>
    <property type="match status" value="1"/>
</dbReference>
<reference evidence="2 3" key="1">
    <citation type="submission" date="2023-07" db="EMBL/GenBank/DDBJ databases">
        <title>Alkalimonas sp., MEB108 novel, alkaliphilic bacterium isolated from Lonar Lake, India.</title>
        <authorList>
            <person name="Joshi A."/>
            <person name="Thite S."/>
        </authorList>
    </citation>
    <scope>NUCLEOTIDE SEQUENCE [LARGE SCALE GENOMIC DNA]</scope>
    <source>
        <strain evidence="2 3">MEB108</strain>
    </source>
</reference>
<evidence type="ECO:0000313" key="3">
    <source>
        <dbReference type="Proteomes" id="UP001336314"/>
    </source>
</evidence>
<protein>
    <submittedName>
        <fullName evidence="2">Serine hydrolase domain-containing protein</fullName>
        <ecNumber evidence="2">3.1.1.103</ecNumber>
    </submittedName>
</protein>
<dbReference type="SUPFAM" id="SSF56601">
    <property type="entry name" value="beta-lactamase/transpeptidase-like"/>
    <property type="match status" value="1"/>
</dbReference>
<dbReference type="InterPro" id="IPR050789">
    <property type="entry name" value="Diverse_Enzym_Activities"/>
</dbReference>
<dbReference type="RefSeq" id="WP_330129231.1">
    <property type="nucleotide sequence ID" value="NZ_JAUHLI010000011.1"/>
</dbReference>
<feature type="domain" description="Beta-lactamase-related" evidence="1">
    <location>
        <begin position="43"/>
        <end position="308"/>
    </location>
</feature>
<gene>
    <name evidence="2" type="ORF">QWY20_11905</name>
</gene>
<evidence type="ECO:0000313" key="2">
    <source>
        <dbReference type="EMBL" id="MEE2002157.1"/>
    </source>
</evidence>
<dbReference type="EC" id="3.1.1.103" evidence="2"/>
<dbReference type="Proteomes" id="UP001336314">
    <property type="component" value="Unassembled WGS sequence"/>
</dbReference>
<dbReference type="PANTHER" id="PTHR43283">
    <property type="entry name" value="BETA-LACTAMASE-RELATED"/>
    <property type="match status" value="1"/>
</dbReference>
<evidence type="ECO:0000259" key="1">
    <source>
        <dbReference type="Pfam" id="PF00144"/>
    </source>
</evidence>
<dbReference type="PANTHER" id="PTHR43283:SF7">
    <property type="entry name" value="BETA-LACTAMASE-RELATED DOMAIN-CONTAINING PROTEIN"/>
    <property type="match status" value="1"/>
</dbReference>
<keyword evidence="3" id="KW-1185">Reference proteome</keyword>
<comment type="caution">
    <text evidence="2">The sequence shown here is derived from an EMBL/GenBank/DDBJ whole genome shotgun (WGS) entry which is preliminary data.</text>
</comment>
<accession>A0ABU7J6R9</accession>
<dbReference type="EMBL" id="JAUHLI010000011">
    <property type="protein sequence ID" value="MEE2002157.1"/>
    <property type="molecule type" value="Genomic_DNA"/>
</dbReference>
<dbReference type="Gene3D" id="3.40.710.10">
    <property type="entry name" value="DD-peptidase/beta-lactamase superfamily"/>
    <property type="match status" value="1"/>
</dbReference>
<dbReference type="InterPro" id="IPR012338">
    <property type="entry name" value="Beta-lactam/transpept-like"/>
</dbReference>
<name>A0ABU7J6R9_9GAMM</name>
<organism evidence="2 3">
    <name type="scientific">Alkalimonas cellulosilytica</name>
    <dbReference type="NCBI Taxonomy" id="3058395"/>
    <lineage>
        <taxon>Bacteria</taxon>
        <taxon>Pseudomonadati</taxon>
        <taxon>Pseudomonadota</taxon>
        <taxon>Gammaproteobacteria</taxon>
        <taxon>Alkalimonas</taxon>
    </lineage>
</organism>
<keyword evidence="2" id="KW-0378">Hydrolase</keyword>
<dbReference type="InterPro" id="IPR001466">
    <property type="entry name" value="Beta-lactam-related"/>
</dbReference>